<dbReference type="AlphaFoldDB" id="A0A1Y2GNF4"/>
<keyword evidence="2" id="KW-1185">Reference proteome</keyword>
<name>A0A1Y2GNF4_9FUNG</name>
<dbReference type="EMBL" id="MCFF01000017">
    <property type="protein sequence ID" value="ORZ16713.1"/>
    <property type="molecule type" value="Genomic_DNA"/>
</dbReference>
<protein>
    <submittedName>
        <fullName evidence="1">Uncharacterized protein</fullName>
    </submittedName>
</protein>
<sequence>MSVAILYLICRQIHCEEVCLLLHVLLVESTYFRTYVLSRTDPETLVSGLGTTRPLCYHRMHNPDFNTSCLSSG</sequence>
<proteinExistence type="predicted"/>
<dbReference type="GeneID" id="33565903"/>
<evidence type="ECO:0000313" key="1">
    <source>
        <dbReference type="EMBL" id="ORZ16713.1"/>
    </source>
</evidence>
<comment type="caution">
    <text evidence="1">The sequence shown here is derived from an EMBL/GenBank/DDBJ whole genome shotgun (WGS) entry which is preliminary data.</text>
</comment>
<dbReference type="Proteomes" id="UP000193648">
    <property type="component" value="Unassembled WGS sequence"/>
</dbReference>
<dbReference type="RefSeq" id="XP_021881648.1">
    <property type="nucleotide sequence ID" value="XM_022024059.1"/>
</dbReference>
<accession>A0A1Y2GNF4</accession>
<evidence type="ECO:0000313" key="2">
    <source>
        <dbReference type="Proteomes" id="UP000193648"/>
    </source>
</evidence>
<dbReference type="InParanoid" id="A0A1Y2GNF4"/>
<reference evidence="1 2" key="1">
    <citation type="submission" date="2016-07" db="EMBL/GenBank/DDBJ databases">
        <title>Pervasive Adenine N6-methylation of Active Genes in Fungi.</title>
        <authorList>
            <consortium name="DOE Joint Genome Institute"/>
            <person name="Mondo S.J."/>
            <person name="Dannebaum R.O."/>
            <person name="Kuo R.C."/>
            <person name="Labutti K."/>
            <person name="Haridas S."/>
            <person name="Kuo A."/>
            <person name="Salamov A."/>
            <person name="Ahrendt S.R."/>
            <person name="Lipzen A."/>
            <person name="Sullivan W."/>
            <person name="Andreopoulos W.B."/>
            <person name="Clum A."/>
            <person name="Lindquist E."/>
            <person name="Daum C."/>
            <person name="Ramamoorthy G.K."/>
            <person name="Gryganskyi A."/>
            <person name="Culley D."/>
            <person name="Magnuson J.K."/>
            <person name="James T.Y."/>
            <person name="O'Malley M.A."/>
            <person name="Stajich J.E."/>
            <person name="Spatafora J.W."/>
            <person name="Visel A."/>
            <person name="Grigoriev I.V."/>
        </authorList>
    </citation>
    <scope>NUCLEOTIDE SEQUENCE [LARGE SCALE GENOMIC DNA]</scope>
    <source>
        <strain evidence="1 2">NRRL 3116</strain>
    </source>
</reference>
<gene>
    <name evidence="1" type="ORF">BCR41DRAFT_353001</name>
</gene>
<organism evidence="1 2">
    <name type="scientific">Lobosporangium transversale</name>
    <dbReference type="NCBI Taxonomy" id="64571"/>
    <lineage>
        <taxon>Eukaryota</taxon>
        <taxon>Fungi</taxon>
        <taxon>Fungi incertae sedis</taxon>
        <taxon>Mucoromycota</taxon>
        <taxon>Mortierellomycotina</taxon>
        <taxon>Mortierellomycetes</taxon>
        <taxon>Mortierellales</taxon>
        <taxon>Mortierellaceae</taxon>
        <taxon>Lobosporangium</taxon>
    </lineage>
</organism>